<feature type="transmembrane region" description="Helical" evidence="6">
    <location>
        <begin position="12"/>
        <end position="34"/>
    </location>
</feature>
<protein>
    <submittedName>
        <fullName evidence="7">Membrane protein involved in the export of O-antigen and teichoic acid</fullName>
    </submittedName>
</protein>
<reference evidence="7 8" key="1">
    <citation type="submission" date="2016-11" db="EMBL/GenBank/DDBJ databases">
        <authorList>
            <person name="Jaros S."/>
            <person name="Januszkiewicz K."/>
            <person name="Wedrychowicz H."/>
        </authorList>
    </citation>
    <scope>NUCLEOTIDE SEQUENCE [LARGE SCALE GENOMIC DNA]</scope>
    <source>
        <strain evidence="7 8">DSM 18119</strain>
    </source>
</reference>
<feature type="transmembrane region" description="Helical" evidence="6">
    <location>
        <begin position="148"/>
        <end position="169"/>
    </location>
</feature>
<evidence type="ECO:0000256" key="4">
    <source>
        <dbReference type="ARBA" id="ARBA00022989"/>
    </source>
</evidence>
<feature type="transmembrane region" description="Helical" evidence="6">
    <location>
        <begin position="316"/>
        <end position="338"/>
    </location>
</feature>
<feature type="transmembrane region" description="Helical" evidence="6">
    <location>
        <begin position="379"/>
        <end position="397"/>
    </location>
</feature>
<feature type="transmembrane region" description="Helical" evidence="6">
    <location>
        <begin position="79"/>
        <end position="101"/>
    </location>
</feature>
<comment type="subcellular location">
    <subcellularLocation>
        <location evidence="1">Cell membrane</location>
        <topology evidence="1">Multi-pass membrane protein</topology>
    </subcellularLocation>
</comment>
<keyword evidence="3 6" id="KW-0812">Transmembrane</keyword>
<feature type="transmembrane region" description="Helical" evidence="6">
    <location>
        <begin position="117"/>
        <end position="136"/>
    </location>
</feature>
<gene>
    <name evidence="7" type="ORF">SAMN02745131_01026</name>
</gene>
<feature type="transmembrane region" description="Helical" evidence="6">
    <location>
        <begin position="464"/>
        <end position="484"/>
    </location>
</feature>
<sequence length="499" mass="56904">MSGIKKLAGQTLWYGASSIAARFINYLLTPYLTYALKGAAYGEMSLVYATLPFLNIVFTYGLETAYFRFSKDKEQERDVFNTSMVSLIVSTAILTSILIFFNKPLATLIGIKEHPEYFTWSAFIIAFDALTTLAFAKLRFEGRPVKFATVRIAGILINIALTFFFLSVCPKIQQQSPHGFIGTFYNPKIGVGYVIIANLAQSIFTLLFLSKELMAFRWKFNTQLWKNIIIYSAPLILAGFAGMINETFDRIMLNWWAPVSTAEAAKIEVGTYSACYKLSILITLSVQAFRMAAEPFFFSAAHGQQPQKIYARVMKFFVITVCFMFLAVVLFLDIWKYFIQNKIFWQGLKVVPILLLANIFLGVYYNLSIWYKLSNKTMAGAWITLIGAAITLVINFLFIPRFGYMACAWATFFCYGSMMVVSYTWGQKEYRIPYAWKKLVAYLVISVSLYGIYLLFSLLNIGIWVNRGFALVLIASFGLLILNIERKEFQKMPYIGRFV</sequence>
<keyword evidence="4 6" id="KW-1133">Transmembrane helix</keyword>
<accession>A0A1M4VZ40</accession>
<organism evidence="7 8">
    <name type="scientific">Flavisolibacter ginsengisoli DSM 18119</name>
    <dbReference type="NCBI Taxonomy" id="1121884"/>
    <lineage>
        <taxon>Bacteria</taxon>
        <taxon>Pseudomonadati</taxon>
        <taxon>Bacteroidota</taxon>
        <taxon>Chitinophagia</taxon>
        <taxon>Chitinophagales</taxon>
        <taxon>Chitinophagaceae</taxon>
        <taxon>Flavisolibacter</taxon>
    </lineage>
</organism>
<dbReference type="AlphaFoldDB" id="A0A1M4VZ40"/>
<dbReference type="InterPro" id="IPR050833">
    <property type="entry name" value="Poly_Biosynth_Transport"/>
</dbReference>
<dbReference type="GO" id="GO:0005886">
    <property type="term" value="C:plasma membrane"/>
    <property type="evidence" value="ECO:0007669"/>
    <property type="project" value="UniProtKB-SubCell"/>
</dbReference>
<evidence type="ECO:0000256" key="6">
    <source>
        <dbReference type="SAM" id="Phobius"/>
    </source>
</evidence>
<evidence type="ECO:0000256" key="5">
    <source>
        <dbReference type="ARBA" id="ARBA00023136"/>
    </source>
</evidence>
<proteinExistence type="predicted"/>
<dbReference type="PANTHER" id="PTHR30250:SF11">
    <property type="entry name" value="O-ANTIGEN TRANSPORTER-RELATED"/>
    <property type="match status" value="1"/>
</dbReference>
<dbReference type="EMBL" id="FQUU01000003">
    <property type="protein sequence ID" value="SHE74219.1"/>
    <property type="molecule type" value="Genomic_DNA"/>
</dbReference>
<dbReference type="InterPro" id="IPR002797">
    <property type="entry name" value="Polysacc_synth"/>
</dbReference>
<dbReference type="Pfam" id="PF01943">
    <property type="entry name" value="Polysacc_synt"/>
    <property type="match status" value="1"/>
</dbReference>
<evidence type="ECO:0000256" key="2">
    <source>
        <dbReference type="ARBA" id="ARBA00022475"/>
    </source>
</evidence>
<keyword evidence="8" id="KW-1185">Reference proteome</keyword>
<evidence type="ECO:0000313" key="8">
    <source>
        <dbReference type="Proteomes" id="UP000184048"/>
    </source>
</evidence>
<feature type="transmembrane region" description="Helical" evidence="6">
    <location>
        <begin position="439"/>
        <end position="458"/>
    </location>
</feature>
<dbReference type="Proteomes" id="UP000184048">
    <property type="component" value="Unassembled WGS sequence"/>
</dbReference>
<feature type="transmembrane region" description="Helical" evidence="6">
    <location>
        <begin position="403"/>
        <end position="427"/>
    </location>
</feature>
<feature type="transmembrane region" description="Helical" evidence="6">
    <location>
        <begin position="46"/>
        <end position="67"/>
    </location>
</feature>
<feature type="transmembrane region" description="Helical" evidence="6">
    <location>
        <begin position="189"/>
        <end position="209"/>
    </location>
</feature>
<feature type="transmembrane region" description="Helical" evidence="6">
    <location>
        <begin position="350"/>
        <end position="367"/>
    </location>
</feature>
<evidence type="ECO:0000313" key="7">
    <source>
        <dbReference type="EMBL" id="SHE74219.1"/>
    </source>
</evidence>
<keyword evidence="5 6" id="KW-0472">Membrane</keyword>
<evidence type="ECO:0000256" key="1">
    <source>
        <dbReference type="ARBA" id="ARBA00004651"/>
    </source>
</evidence>
<name>A0A1M4VZ40_9BACT</name>
<dbReference type="PANTHER" id="PTHR30250">
    <property type="entry name" value="PST FAMILY PREDICTED COLANIC ACID TRANSPORTER"/>
    <property type="match status" value="1"/>
</dbReference>
<dbReference type="RefSeq" id="WP_072834153.1">
    <property type="nucleotide sequence ID" value="NZ_FQUU01000003.1"/>
</dbReference>
<keyword evidence="2" id="KW-1003">Cell membrane</keyword>
<dbReference type="STRING" id="1121884.SAMN02745131_01026"/>
<evidence type="ECO:0000256" key="3">
    <source>
        <dbReference type="ARBA" id="ARBA00022692"/>
    </source>
</evidence>